<keyword evidence="2" id="KW-1185">Reference proteome</keyword>
<comment type="caution">
    <text evidence="1">The sequence shown here is derived from an EMBL/GenBank/DDBJ whole genome shotgun (WGS) entry which is preliminary data.</text>
</comment>
<dbReference type="RefSeq" id="WP_211848171.1">
    <property type="nucleotide sequence ID" value="NZ_JAAEDL010000021.1"/>
</dbReference>
<evidence type="ECO:0000313" key="1">
    <source>
        <dbReference type="EMBL" id="MBR0682636.1"/>
    </source>
</evidence>
<dbReference type="AlphaFoldDB" id="A0A9X9XG00"/>
<evidence type="ECO:0000313" key="2">
    <source>
        <dbReference type="Proteomes" id="UP001138709"/>
    </source>
</evidence>
<dbReference type="Proteomes" id="UP001138709">
    <property type="component" value="Unassembled WGS sequence"/>
</dbReference>
<protein>
    <submittedName>
        <fullName evidence="1">Uncharacterized protein</fullName>
    </submittedName>
</protein>
<name>A0A9X9XG00_9PROT</name>
<dbReference type="EMBL" id="JAAEDL010000021">
    <property type="protein sequence ID" value="MBR0682636.1"/>
    <property type="molecule type" value="Genomic_DNA"/>
</dbReference>
<reference evidence="1" key="2">
    <citation type="journal article" date="2021" name="Syst. Appl. Microbiol.">
        <title>Roseomonas hellenica sp. nov., isolated from roots of wild-growing Alkanna tinctoria.</title>
        <authorList>
            <person name="Rat A."/>
            <person name="Naranjo H.D."/>
            <person name="Lebbe L."/>
            <person name="Cnockaert M."/>
            <person name="Krigas N."/>
            <person name="Grigoriadou K."/>
            <person name="Maloupa E."/>
            <person name="Willems A."/>
        </authorList>
    </citation>
    <scope>NUCLEOTIDE SEQUENCE</scope>
    <source>
        <strain evidence="1">LMG 31228</strain>
    </source>
</reference>
<organism evidence="1 2">
    <name type="scientific">Neoroseomonas eburnea</name>
    <dbReference type="NCBI Taxonomy" id="1346889"/>
    <lineage>
        <taxon>Bacteria</taxon>
        <taxon>Pseudomonadati</taxon>
        <taxon>Pseudomonadota</taxon>
        <taxon>Alphaproteobacteria</taxon>
        <taxon>Acetobacterales</taxon>
        <taxon>Acetobacteraceae</taxon>
        <taxon>Neoroseomonas</taxon>
    </lineage>
</organism>
<proteinExistence type="predicted"/>
<accession>A0A9X9XG00</accession>
<reference evidence="1" key="1">
    <citation type="submission" date="2020-01" db="EMBL/GenBank/DDBJ databases">
        <authorList>
            <person name="Rat A."/>
        </authorList>
    </citation>
    <scope>NUCLEOTIDE SEQUENCE</scope>
    <source>
        <strain evidence="1">LMG 31228</strain>
    </source>
</reference>
<gene>
    <name evidence="1" type="ORF">GXW74_19240</name>
</gene>
<sequence length="76" mass="8267">MPLEPITLGSFKLLFALAKADPAFRRSLLDDTATALRGQGLRPEPQWVIFFDSLTEANFEARMSAAAATLDAEARG</sequence>